<evidence type="ECO:0000256" key="6">
    <source>
        <dbReference type="PIRSR" id="PIRSR620405-1"/>
    </source>
</evidence>
<comment type="catalytic activity">
    <reaction evidence="7">
        <text>O-phospho-L-tyrosyl-[protein] + H2O = L-tyrosyl-[protein] + phosphate</text>
        <dbReference type="Rhea" id="RHEA:10684"/>
        <dbReference type="Rhea" id="RHEA-COMP:10136"/>
        <dbReference type="Rhea" id="RHEA-COMP:20101"/>
        <dbReference type="ChEBI" id="CHEBI:15377"/>
        <dbReference type="ChEBI" id="CHEBI:43474"/>
        <dbReference type="ChEBI" id="CHEBI:46858"/>
        <dbReference type="ChEBI" id="CHEBI:61978"/>
        <dbReference type="EC" id="3.1.3.48"/>
    </reaction>
</comment>
<evidence type="ECO:0000256" key="7">
    <source>
        <dbReference type="RuleBase" id="RU366038"/>
    </source>
</evidence>
<dbReference type="PANTHER" id="PTHR45682:SF1">
    <property type="entry name" value="DUAL SPECIFICITY PROTEIN PHOSPHATASE 3"/>
    <property type="match status" value="1"/>
</dbReference>
<dbReference type="Pfam" id="PF00782">
    <property type="entry name" value="DSPc"/>
    <property type="match status" value="1"/>
</dbReference>
<comment type="catalytic activity">
    <reaction evidence="5 7">
        <text>O-phospho-L-threonyl-[protein] + H2O = L-threonyl-[protein] + phosphate</text>
        <dbReference type="Rhea" id="RHEA:47004"/>
        <dbReference type="Rhea" id="RHEA-COMP:11060"/>
        <dbReference type="Rhea" id="RHEA-COMP:11605"/>
        <dbReference type="ChEBI" id="CHEBI:15377"/>
        <dbReference type="ChEBI" id="CHEBI:30013"/>
        <dbReference type="ChEBI" id="CHEBI:43474"/>
        <dbReference type="ChEBI" id="CHEBI:61977"/>
        <dbReference type="EC" id="3.1.3.16"/>
    </reaction>
</comment>
<evidence type="ECO:0000313" key="11">
    <source>
        <dbReference type="Proteomes" id="UP001519460"/>
    </source>
</evidence>
<dbReference type="PRINTS" id="PR01908">
    <property type="entry name" value="ADSPHPHTASE"/>
</dbReference>
<dbReference type="Proteomes" id="UP001519460">
    <property type="component" value="Unassembled WGS sequence"/>
</dbReference>
<dbReference type="InterPro" id="IPR000340">
    <property type="entry name" value="Dual-sp_phosphatase_cat-dom"/>
</dbReference>
<evidence type="ECO:0000256" key="1">
    <source>
        <dbReference type="ARBA" id="ARBA00008601"/>
    </source>
</evidence>
<dbReference type="InterPro" id="IPR029021">
    <property type="entry name" value="Prot-tyrosine_phosphatase-like"/>
</dbReference>
<evidence type="ECO:0000256" key="2">
    <source>
        <dbReference type="ARBA" id="ARBA00022801"/>
    </source>
</evidence>
<evidence type="ECO:0000256" key="5">
    <source>
        <dbReference type="ARBA" id="ARBA00048336"/>
    </source>
</evidence>
<feature type="domain" description="Tyrosine specific protein phosphatases" evidence="9">
    <location>
        <begin position="102"/>
        <end position="159"/>
    </location>
</feature>
<keyword evidence="11" id="KW-1185">Reference proteome</keyword>
<sequence>MAADAETPCTIEELDNIITASTGGLTVLPNTPYDEIIPGLFIGEGDAARQVISMRDLGVTHIVNAALGKSPYHVNTNHVMYRRHNIAFMGIEATDFMNFDLTPFFRPAADFIEEGLEKGKVMVHCVQGVSRSATLVIAYFMLKHYMRVQTATRLVRKGREICPNPGFLQQLCHFDEALKKAGHFQGKPAD</sequence>
<protein>
    <recommendedName>
        <fullName evidence="7">Dual specificity protein phosphatase</fullName>
        <ecNumber evidence="7">3.1.3.16</ecNumber>
        <ecNumber evidence="7">3.1.3.48</ecNumber>
    </recommendedName>
</protein>
<dbReference type="InterPro" id="IPR020405">
    <property type="entry name" value="Atypical_DUSP_subfamA"/>
</dbReference>
<reference evidence="10 11" key="1">
    <citation type="journal article" date="2023" name="Sci. Data">
        <title>Genome assembly of the Korean intertidal mud-creeper Batillaria attramentaria.</title>
        <authorList>
            <person name="Patra A.K."/>
            <person name="Ho P.T."/>
            <person name="Jun S."/>
            <person name="Lee S.J."/>
            <person name="Kim Y."/>
            <person name="Won Y.J."/>
        </authorList>
    </citation>
    <scope>NUCLEOTIDE SEQUENCE [LARGE SCALE GENOMIC DNA]</scope>
    <source>
        <strain evidence="10">Wonlab-2016</strain>
    </source>
</reference>
<gene>
    <name evidence="10" type="ORF">BaRGS_00017252</name>
</gene>
<feature type="domain" description="Tyrosine-protein phosphatase" evidence="8">
    <location>
        <begin position="32"/>
        <end position="180"/>
    </location>
</feature>
<dbReference type="InterPro" id="IPR016130">
    <property type="entry name" value="Tyr_Pase_AS"/>
</dbReference>
<dbReference type="GO" id="GO:0008138">
    <property type="term" value="F:protein tyrosine/serine/threonine phosphatase activity"/>
    <property type="evidence" value="ECO:0007669"/>
    <property type="project" value="UniProtKB-UniRule"/>
</dbReference>
<dbReference type="InterPro" id="IPR020422">
    <property type="entry name" value="TYR_PHOSPHATASE_DUAL_dom"/>
</dbReference>
<keyword evidence="2 7" id="KW-0378">Hydrolase</keyword>
<comment type="function">
    <text evidence="7">Dual specificity phosphatase able to dephosphorylate phosphotyrosine, phosphoserine and phosphothreonine residues, with a preference for phosphotyrosine as a substrate.</text>
</comment>
<dbReference type="EC" id="3.1.3.48" evidence="7"/>
<name>A0ABD0KVU7_9CAEN</name>
<evidence type="ECO:0000259" key="8">
    <source>
        <dbReference type="PROSITE" id="PS50054"/>
    </source>
</evidence>
<comment type="similarity">
    <text evidence="1 7">Belongs to the protein-tyrosine phosphatase family. Non-receptor class dual specificity subfamily.</text>
</comment>
<dbReference type="SUPFAM" id="SSF52799">
    <property type="entry name" value="(Phosphotyrosine protein) phosphatases II"/>
    <property type="match status" value="1"/>
</dbReference>
<dbReference type="InterPro" id="IPR000387">
    <property type="entry name" value="Tyr_Pase_dom"/>
</dbReference>
<evidence type="ECO:0000256" key="4">
    <source>
        <dbReference type="ARBA" id="ARBA00047761"/>
    </source>
</evidence>
<proteinExistence type="inferred from homology"/>
<evidence type="ECO:0000256" key="3">
    <source>
        <dbReference type="ARBA" id="ARBA00022912"/>
    </source>
</evidence>
<accession>A0ABD0KVU7</accession>
<dbReference type="Gene3D" id="3.90.190.10">
    <property type="entry name" value="Protein tyrosine phosphatase superfamily"/>
    <property type="match status" value="1"/>
</dbReference>
<dbReference type="GO" id="GO:0004725">
    <property type="term" value="F:protein tyrosine phosphatase activity"/>
    <property type="evidence" value="ECO:0007669"/>
    <property type="project" value="UniProtKB-EC"/>
</dbReference>
<dbReference type="PRINTS" id="PR01909">
    <property type="entry name" value="ADSPHPHTASEA"/>
</dbReference>
<evidence type="ECO:0000313" key="10">
    <source>
        <dbReference type="EMBL" id="KAK7491423.1"/>
    </source>
</evidence>
<evidence type="ECO:0000259" key="9">
    <source>
        <dbReference type="PROSITE" id="PS50056"/>
    </source>
</evidence>
<dbReference type="GO" id="GO:0004722">
    <property type="term" value="F:protein serine/threonine phosphatase activity"/>
    <property type="evidence" value="ECO:0007669"/>
    <property type="project" value="UniProtKB-EC"/>
</dbReference>
<dbReference type="PROSITE" id="PS50056">
    <property type="entry name" value="TYR_PHOSPHATASE_2"/>
    <property type="match status" value="1"/>
</dbReference>
<dbReference type="SMART" id="SM00195">
    <property type="entry name" value="DSPc"/>
    <property type="match status" value="1"/>
</dbReference>
<comment type="catalytic activity">
    <reaction evidence="4 7">
        <text>O-phospho-L-seryl-[protein] + H2O = L-seryl-[protein] + phosphate</text>
        <dbReference type="Rhea" id="RHEA:20629"/>
        <dbReference type="Rhea" id="RHEA-COMP:9863"/>
        <dbReference type="Rhea" id="RHEA-COMP:11604"/>
        <dbReference type="ChEBI" id="CHEBI:15377"/>
        <dbReference type="ChEBI" id="CHEBI:29999"/>
        <dbReference type="ChEBI" id="CHEBI:43474"/>
        <dbReference type="ChEBI" id="CHEBI:83421"/>
        <dbReference type="EC" id="3.1.3.16"/>
    </reaction>
</comment>
<dbReference type="EC" id="3.1.3.16" evidence="7"/>
<organism evidence="10 11">
    <name type="scientific">Batillaria attramentaria</name>
    <dbReference type="NCBI Taxonomy" id="370345"/>
    <lineage>
        <taxon>Eukaryota</taxon>
        <taxon>Metazoa</taxon>
        <taxon>Spiralia</taxon>
        <taxon>Lophotrochozoa</taxon>
        <taxon>Mollusca</taxon>
        <taxon>Gastropoda</taxon>
        <taxon>Caenogastropoda</taxon>
        <taxon>Sorbeoconcha</taxon>
        <taxon>Cerithioidea</taxon>
        <taxon>Batillariidae</taxon>
        <taxon>Batillaria</taxon>
    </lineage>
</organism>
<dbReference type="EMBL" id="JACVVK020000114">
    <property type="protein sequence ID" value="KAK7491423.1"/>
    <property type="molecule type" value="Genomic_DNA"/>
</dbReference>
<dbReference type="PANTHER" id="PTHR45682">
    <property type="entry name" value="AGAP008228-PA"/>
    <property type="match status" value="1"/>
</dbReference>
<comment type="caution">
    <text evidence="10">The sequence shown here is derived from an EMBL/GenBank/DDBJ whole genome shotgun (WGS) entry which is preliminary data.</text>
</comment>
<dbReference type="AlphaFoldDB" id="A0ABD0KVU7"/>
<keyword evidence="3 7" id="KW-0904">Protein phosphatase</keyword>
<feature type="active site" description="Phosphocysteine intermediate" evidence="6">
    <location>
        <position position="125"/>
    </location>
</feature>
<dbReference type="PROSITE" id="PS50054">
    <property type="entry name" value="TYR_PHOSPHATASE_DUAL"/>
    <property type="match status" value="1"/>
</dbReference>
<dbReference type="PROSITE" id="PS00383">
    <property type="entry name" value="TYR_PHOSPHATASE_1"/>
    <property type="match status" value="1"/>
</dbReference>